<evidence type="ECO:0000313" key="6">
    <source>
        <dbReference type="EMBL" id="MQL97014.1"/>
    </source>
</evidence>
<dbReference type="PROSITE" id="PS50263">
    <property type="entry name" value="CN_HYDROLASE"/>
    <property type="match status" value="1"/>
</dbReference>
<comment type="caution">
    <text evidence="6">The sequence shown here is derived from an EMBL/GenBank/DDBJ whole genome shotgun (WGS) entry which is preliminary data.</text>
</comment>
<feature type="domain" description="CN hydrolase" evidence="5">
    <location>
        <begin position="112"/>
        <end position="200"/>
    </location>
</feature>
<dbReference type="InterPro" id="IPR000132">
    <property type="entry name" value="Nitrilase/CN_hydratase_CS"/>
</dbReference>
<dbReference type="InterPro" id="IPR036526">
    <property type="entry name" value="C-N_Hydrolase_sf"/>
</dbReference>
<dbReference type="Proteomes" id="UP000652761">
    <property type="component" value="Unassembled WGS sequence"/>
</dbReference>
<evidence type="ECO:0000256" key="2">
    <source>
        <dbReference type="ARBA" id="ARBA00008129"/>
    </source>
</evidence>
<dbReference type="PANTHER" id="PTHR46044">
    <property type="entry name" value="NITRILASE"/>
    <property type="match status" value="1"/>
</dbReference>
<evidence type="ECO:0000313" key="7">
    <source>
        <dbReference type="Proteomes" id="UP000652761"/>
    </source>
</evidence>
<dbReference type="Pfam" id="PF00795">
    <property type="entry name" value="CN_hydrolase"/>
    <property type="match status" value="1"/>
</dbReference>
<dbReference type="GO" id="GO:0018822">
    <property type="term" value="F:nitrile hydratase activity"/>
    <property type="evidence" value="ECO:0007669"/>
    <property type="project" value="TreeGrafter"/>
</dbReference>
<protein>
    <recommendedName>
        <fullName evidence="3">cyanoalanine nitrilase</fullName>
        <ecNumber evidence="3">3.5.5.4</ecNumber>
    </recommendedName>
</protein>
<dbReference type="GO" id="GO:0051410">
    <property type="term" value="P:detoxification of nitrogen compound"/>
    <property type="evidence" value="ECO:0007669"/>
    <property type="project" value="TreeGrafter"/>
</dbReference>
<dbReference type="InterPro" id="IPR003010">
    <property type="entry name" value="C-N_Hydrolase"/>
</dbReference>
<dbReference type="Gene3D" id="3.60.110.10">
    <property type="entry name" value="Carbon-nitrogen hydrolase"/>
    <property type="match status" value="1"/>
</dbReference>
<dbReference type="InterPro" id="IPR044149">
    <property type="entry name" value="Nitrilases_CHs"/>
</dbReference>
<dbReference type="GO" id="GO:0047427">
    <property type="term" value="F:cyanoalanine nitrilase activity"/>
    <property type="evidence" value="ECO:0007669"/>
    <property type="project" value="UniProtKB-EC"/>
</dbReference>
<dbReference type="EC" id="3.5.5.4" evidence="3"/>
<dbReference type="EMBL" id="NMUH01001990">
    <property type="protein sequence ID" value="MQL97014.1"/>
    <property type="molecule type" value="Genomic_DNA"/>
</dbReference>
<sequence>MAEADKQAEATVQFTGLRKDENLLDPSLWDSPLHHSSSPSFPLVLSSVLPPPSIPLLSLYTKFPGYSIYIRICSTDLSLLVMALVTSTAIDGALISEVDMGGGSDSTNTTTVRATVVQASTIFYDTPATMDKAERLIADAAGYGSQLVVFPEAFIGGYPRGLNFGVTIGSRSAKGTEQFQKYHTSAIDVPGRRNHINFHF</sequence>
<proteinExistence type="inferred from homology"/>
<comment type="similarity">
    <text evidence="2">Belongs to the carbon-nitrogen hydrolase superfamily. Nitrilase family.</text>
</comment>
<accession>A0A843VVN2</accession>
<evidence type="ECO:0000259" key="5">
    <source>
        <dbReference type="PROSITE" id="PS50263"/>
    </source>
</evidence>
<dbReference type="SUPFAM" id="SSF56317">
    <property type="entry name" value="Carbon-nitrogen hydrolase"/>
    <property type="match status" value="1"/>
</dbReference>
<feature type="active site" description="Proton acceptor" evidence="4">
    <location>
        <position position="152"/>
    </location>
</feature>
<dbReference type="OrthoDB" id="10250282at2759"/>
<keyword evidence="7" id="KW-1185">Reference proteome</keyword>
<name>A0A843VVN2_COLES</name>
<organism evidence="6 7">
    <name type="scientific">Colocasia esculenta</name>
    <name type="common">Wild taro</name>
    <name type="synonym">Arum esculentum</name>
    <dbReference type="NCBI Taxonomy" id="4460"/>
    <lineage>
        <taxon>Eukaryota</taxon>
        <taxon>Viridiplantae</taxon>
        <taxon>Streptophyta</taxon>
        <taxon>Embryophyta</taxon>
        <taxon>Tracheophyta</taxon>
        <taxon>Spermatophyta</taxon>
        <taxon>Magnoliopsida</taxon>
        <taxon>Liliopsida</taxon>
        <taxon>Araceae</taxon>
        <taxon>Aroideae</taxon>
        <taxon>Colocasieae</taxon>
        <taxon>Colocasia</taxon>
    </lineage>
</organism>
<dbReference type="PANTHER" id="PTHR46044:SF1">
    <property type="entry name" value="CN HYDROLASE DOMAIN-CONTAINING PROTEIN"/>
    <property type="match status" value="1"/>
</dbReference>
<dbReference type="PROSITE" id="PS00920">
    <property type="entry name" value="NITRIL_CHT_1"/>
    <property type="match status" value="1"/>
</dbReference>
<gene>
    <name evidence="6" type="ORF">Taro_029696</name>
</gene>
<evidence type="ECO:0000256" key="4">
    <source>
        <dbReference type="PROSITE-ProRule" id="PRU10139"/>
    </source>
</evidence>
<evidence type="ECO:0000256" key="3">
    <source>
        <dbReference type="ARBA" id="ARBA00039044"/>
    </source>
</evidence>
<reference evidence="6" key="1">
    <citation type="submission" date="2017-07" db="EMBL/GenBank/DDBJ databases">
        <title>Taro Niue Genome Assembly and Annotation.</title>
        <authorList>
            <person name="Atibalentja N."/>
            <person name="Keating K."/>
            <person name="Fields C.J."/>
        </authorList>
    </citation>
    <scope>NUCLEOTIDE SEQUENCE</scope>
    <source>
        <strain evidence="6">Niue_2</strain>
        <tissue evidence="6">Leaf</tissue>
    </source>
</reference>
<comment type="catalytic activity">
    <reaction evidence="1">
        <text>3-cyano-L-alanine + 2 H2O = L-aspartate + NH4(+)</text>
        <dbReference type="Rhea" id="RHEA:11188"/>
        <dbReference type="ChEBI" id="CHEBI:15377"/>
        <dbReference type="ChEBI" id="CHEBI:28938"/>
        <dbReference type="ChEBI" id="CHEBI:29991"/>
        <dbReference type="ChEBI" id="CHEBI:77860"/>
        <dbReference type="EC" id="3.5.5.4"/>
    </reaction>
</comment>
<evidence type="ECO:0000256" key="1">
    <source>
        <dbReference type="ARBA" id="ARBA00000322"/>
    </source>
</evidence>
<dbReference type="AlphaFoldDB" id="A0A843VVN2"/>